<dbReference type="InterPro" id="IPR008266">
    <property type="entry name" value="Tyr_kinase_AS"/>
</dbReference>
<evidence type="ECO:0000256" key="13">
    <source>
        <dbReference type="ARBA" id="ARBA00023180"/>
    </source>
</evidence>
<dbReference type="SUPFAM" id="SSF49265">
    <property type="entry name" value="Fibronectin type III"/>
    <property type="match status" value="5"/>
</dbReference>
<dbReference type="FunFam" id="2.60.40.10:FF:002685">
    <property type="entry name" value="Tyrosine-protein kinase receptor"/>
    <property type="match status" value="1"/>
</dbReference>
<evidence type="ECO:0000256" key="10">
    <source>
        <dbReference type="ARBA" id="ARBA00023136"/>
    </source>
</evidence>
<protein>
    <recommendedName>
        <fullName evidence="16">Tyrosine-protein kinase receptor</fullName>
        <ecNumber evidence="16">2.7.10.1</ecNumber>
    </recommendedName>
</protein>
<dbReference type="PROSITE" id="PS00109">
    <property type="entry name" value="PROTEIN_KINASE_TYR"/>
    <property type="match status" value="1"/>
</dbReference>
<feature type="domain" description="Fibronectin type-III" evidence="19">
    <location>
        <begin position="149"/>
        <end position="247"/>
    </location>
</feature>
<keyword evidence="13" id="KW-0325">Glycoprotein</keyword>
<dbReference type="GO" id="GO:0005886">
    <property type="term" value="C:plasma membrane"/>
    <property type="evidence" value="ECO:0007669"/>
    <property type="project" value="TreeGrafter"/>
</dbReference>
<dbReference type="PROSITE" id="PS50853">
    <property type="entry name" value="FN3"/>
    <property type="match status" value="6"/>
</dbReference>
<dbReference type="InterPro" id="IPR011042">
    <property type="entry name" value="6-blade_b-propeller_TolB-like"/>
</dbReference>
<comment type="similarity">
    <text evidence="16">Belongs to the protein kinase superfamily. Tyr protein kinase family. Insulin receptor subfamily.</text>
</comment>
<dbReference type="Pfam" id="PF00041">
    <property type="entry name" value="fn3"/>
    <property type="match status" value="4"/>
</dbReference>
<feature type="transmembrane region" description="Helical" evidence="17">
    <location>
        <begin position="1921"/>
        <end position="1944"/>
    </location>
</feature>
<dbReference type="PANTHER" id="PTHR24416">
    <property type="entry name" value="TYROSINE-PROTEIN KINASE RECEPTOR"/>
    <property type="match status" value="1"/>
</dbReference>
<evidence type="ECO:0000256" key="9">
    <source>
        <dbReference type="ARBA" id="ARBA00022989"/>
    </source>
</evidence>
<evidence type="ECO:0000313" key="21">
    <source>
        <dbReference type="Proteomes" id="UP000789390"/>
    </source>
</evidence>
<dbReference type="GO" id="GO:0043235">
    <property type="term" value="C:receptor complex"/>
    <property type="evidence" value="ECO:0007669"/>
    <property type="project" value="TreeGrafter"/>
</dbReference>
<feature type="binding site" evidence="15">
    <location>
        <position position="2049"/>
    </location>
    <ligand>
        <name>ATP</name>
        <dbReference type="ChEBI" id="CHEBI:30616"/>
    </ligand>
</feature>
<gene>
    <name evidence="20" type="ORF">DGAL_LOCUS2061</name>
</gene>
<dbReference type="InterPro" id="IPR036116">
    <property type="entry name" value="FN3_sf"/>
</dbReference>
<dbReference type="GO" id="GO:0004714">
    <property type="term" value="F:transmembrane receptor protein tyrosine kinase activity"/>
    <property type="evidence" value="ECO:0007669"/>
    <property type="project" value="UniProtKB-EC"/>
</dbReference>
<dbReference type="Gene3D" id="3.30.200.20">
    <property type="entry name" value="Phosphorylase Kinase, domain 1"/>
    <property type="match status" value="1"/>
</dbReference>
<dbReference type="EC" id="2.7.10.1" evidence="16"/>
<dbReference type="EMBL" id="CAKKLH010000026">
    <property type="protein sequence ID" value="CAH0099903.1"/>
    <property type="molecule type" value="Genomic_DNA"/>
</dbReference>
<dbReference type="InterPro" id="IPR000033">
    <property type="entry name" value="LDLR_classB_rpt"/>
</dbReference>
<dbReference type="Proteomes" id="UP000789390">
    <property type="component" value="Unassembled WGS sequence"/>
</dbReference>
<comment type="catalytic activity">
    <reaction evidence="14 16">
        <text>L-tyrosyl-[protein] + ATP = O-phospho-L-tyrosyl-[protein] + ADP + H(+)</text>
        <dbReference type="Rhea" id="RHEA:10596"/>
        <dbReference type="Rhea" id="RHEA-COMP:10136"/>
        <dbReference type="Rhea" id="RHEA-COMP:20101"/>
        <dbReference type="ChEBI" id="CHEBI:15378"/>
        <dbReference type="ChEBI" id="CHEBI:30616"/>
        <dbReference type="ChEBI" id="CHEBI:46858"/>
        <dbReference type="ChEBI" id="CHEBI:61978"/>
        <dbReference type="ChEBI" id="CHEBI:456216"/>
        <dbReference type="EC" id="2.7.10.1"/>
    </reaction>
</comment>
<dbReference type="PROSITE" id="PS50011">
    <property type="entry name" value="PROTEIN_KINASE_DOM"/>
    <property type="match status" value="1"/>
</dbReference>
<keyword evidence="9 17" id="KW-1133">Transmembrane helix</keyword>
<dbReference type="GO" id="GO:0005524">
    <property type="term" value="F:ATP binding"/>
    <property type="evidence" value="ECO:0007669"/>
    <property type="project" value="UniProtKB-UniRule"/>
</dbReference>
<evidence type="ECO:0000256" key="7">
    <source>
        <dbReference type="ARBA" id="ARBA00022777"/>
    </source>
</evidence>
<evidence type="ECO:0000256" key="5">
    <source>
        <dbReference type="ARBA" id="ARBA00022737"/>
    </source>
</evidence>
<reference evidence="20" key="1">
    <citation type="submission" date="2021-11" db="EMBL/GenBank/DDBJ databases">
        <authorList>
            <person name="Schell T."/>
        </authorList>
    </citation>
    <scope>NUCLEOTIDE SEQUENCE</scope>
    <source>
        <strain evidence="20">M5</strain>
    </source>
</reference>
<dbReference type="GO" id="GO:0032006">
    <property type="term" value="P:regulation of TOR signaling"/>
    <property type="evidence" value="ECO:0007669"/>
    <property type="project" value="TreeGrafter"/>
</dbReference>
<dbReference type="FunFam" id="2.120.10.30:FF:000044">
    <property type="entry name" value="Tyrosine-protein kinase receptor"/>
    <property type="match status" value="1"/>
</dbReference>
<dbReference type="Gene3D" id="2.60.40.10">
    <property type="entry name" value="Immunoglobulins"/>
    <property type="match status" value="6"/>
</dbReference>
<dbReference type="CDD" id="cd05044">
    <property type="entry name" value="PTKc_c-ros"/>
    <property type="match status" value="1"/>
</dbReference>
<keyword evidence="4 16" id="KW-0812">Transmembrane</keyword>
<evidence type="ECO:0000313" key="20">
    <source>
        <dbReference type="EMBL" id="CAH0099903.1"/>
    </source>
</evidence>
<accession>A0A8J2RHV9</accession>
<dbReference type="FunFam" id="3.30.200.20:FF:000643">
    <property type="entry name" value="Tyrosine-protein kinase receptor"/>
    <property type="match status" value="1"/>
</dbReference>
<dbReference type="PANTHER" id="PTHR24416:SF527">
    <property type="entry name" value="PROTO-ONCOGENE TYROSINE-PROTEIN KINASE ROS"/>
    <property type="match status" value="1"/>
</dbReference>
<evidence type="ECO:0000256" key="17">
    <source>
        <dbReference type="SAM" id="Phobius"/>
    </source>
</evidence>
<sequence length="2516" mass="281258">MNSTDGHTRGQTLYCLQGCNLAISSYVDEIKARMGRIAAPIPIAGSVSNTSVTLEWKWNSTGLGWFHINHAINVSIKWCHSQPEMCSTWEAVPNATGRSGQSLVTVNELRPYTIYRFRLVIVLASDREPLTSDESAPVLTLPYGLPSSPPVNLQAVVLDANRISISWDPPHYPNGPLVSYSLNIQEASSRNASDSYQGSQDVGANSRFYTFVHLKPNTTYVVSVAACNSVAGGVGPVASRPVTTYPLEKLGNDLKPYFLIVVDDKFIYRHEPGLIDYTKSPIHESSNSAITGLAVHARQGSLFMADDDGYVFELSLKSKSDVRNRWHVGKEIVHVIGLSVDWLYDRLYLLIENAEGTSWQISRCKLDGRESTYVVTDITYKPSHFEVDPFNGFLVWAVNETDATGGLYVVDLADVTSQPLSAAEGTIGSDGPIRHIVQNVSISAFKADPINSRVFIMVNDANTNRTIRVVPYSGLSQKIVRHSMRDAEDVSYMAYLEDVFYWINLGHSFFEEVDPRRDIHVHRFAPKAESSHTALVLCDIRSQPTPIPLTPVRNLEALFGSDSVYVKWEPPSSVSHRGRGAWQNWSYHIQIGDIEREISVSENDINTTEIKLNVLRPNTTYSIVVQPASDYDRRYAPLRPISSDSGHVVSISAYFFGKTLPNDEELRPIYWATNDGAIYQSSSVGENVREFSGVNFSLPYREQKNPHGVRESMVVINMAWMNDSIYVVTNTNRVYHIDLSSRNITILEGLEASSVATDWLSRKLYWSSTNRQTIGRCLANGSEPEWLPIIGRATSIAVHSTKGKLVWCTGHSVEGSLLNADERQTYWSSGLHSGNQALGVTIDYDKDHVYWLVKKLNGDSLLYGSYIDSSNSVPWINQIASSARGPLQYMSERLIWLQDLQNKIIISDLNGTNTYQLNSPKQLRVSWFLPTYFSLSHTSTIPIVIPDSVDLSSILLKPILDGGLVITWSPITNVNYGNVSYDIRVSYKNENCTAVTTNARYTVPSHWKVSPYSEISISIRAFTIWGSANISDVILRSPPSTPEIPLKPRAFVSFIRNESSVLTEVMIQFRWSPPAKSNGELTGYRIHFCHEIVGTLDDDCQNIDVLAGVTEFIAPNLIIYDNYTFTVKARTEIGYGPETRILKVSTSVETPIPHLVIFTSNLLWLADLDNQHASLNQSLAKKTTSVPSPPVAVAFINHDRKIYWIDTQGDLYSHDLNSNDIKKIHHLNGTGQSLSIDWISRHAYWSQREMGVSSVYQLDLNKKAEEDVTPRLVLRDPRMVRLVEVDPFTSRLIWVSDNHNGTGTLMTTDIRGGQNRLFLNNPQYCNSSNGGNPIYTPPLALQTISTVDWSNTSNPRLLWMAHNDDIWSSDLKGCYSTPELSSSEVKRTGRWPISSLAVDRTHFYWIDIKERRVHKMRRSLSIIERTTPLGKSGSISPLTSRSEVIVELVNVYKVLTFGTNFQPLPHIECLAASILPYSVKFVNSTYDSLTLSMPVPQRPAKCNGMTMPTPLYHIYFGTYLSNQTDGCRHNLAKCLNETSSSSVVVLRKLLSNTKYVVHVSITNHYWPVKNSFPSIMLESAVIFSTQAGAPSKPREVVATATSPKSVRVQWLQPLSLNGINVTYSVHWLSENKFGPPIEGQTQITDAGLKDQTGQLRYSKDITSLTPDSIYAFTIHAYSTNCQSNKSDSVTTKTFENPKTLSVKNISSTSISLEWKSPSTLNIIRHTLLWSVSKQGDWKEIEHPTDTIPDNLYNFNALGLSPRTSYSFRLKLEYSPVKTSFLWPIDEDGLSLITKGNVPDQPLTPRAQKVVDNLVELWWGPTATNGYPILRYLLEMRNVEDADFLVSKNETELGGITRSAILPHPQSPWKCIYNGSDNFYVVPNLKPGIKYQFRVQAFNDMGASEVSESSPTFQMTSSNSSITMIVLVSALIAFCSVMTIFLFYVCRRTQFQGKKASGNISSHPTTGSEMTDLATLRELPRRESFIQQNNAIYGVGDGDVDQELALLPHIRFEDLLITKFLGRGAFGEVFEGTTCNLPGSNQYHTKVAVKTLRKGATDQEKGEFLQEAILMSQFKHKHILRLLGVCLDADPNFILLELMEGGDLLSFLRNNRPSLREPPTNNSTCCQLGLLDLVSMCVDVAKGCCYLEELHFVHRDLAARNCLVSSRDPRFRVVKIGDFGLARDIYRNDYYRKEGEGLLPVRWMAPESLVDGVFTSQTDVWSFGVLLWEILTLGQQPYPARTNLQVLHFVRTGGRLDRPPNCPDSLFELMMNCWSYEPSARPTFTKCLAELLNLQDKLQHSPFTAVHNGHYVGAPLYQTDPWGTNRDSVGSSESCSYLDQHSLEQGPAIYTNDIAAVLHGLVNPDVSQTISVNNVVLHRLERCSSVQNPRGRHIGPPISIVRSNSTTESSAQSMTSANSRYLELLRDPVIYNCSHSYNGGYEVPRNFRYGSRQIFPDGNALLRSSHSSTSQVDNDDLSDVTDESCLANESVCASIPSPTSTISTFSVSTMPSEMIHS</sequence>
<keyword evidence="10 17" id="KW-0472">Membrane</keyword>
<feature type="domain" description="Fibronectin type-III" evidence="19">
    <location>
        <begin position="1697"/>
        <end position="1787"/>
    </location>
</feature>
<dbReference type="InterPro" id="IPR050122">
    <property type="entry name" value="RTK"/>
</dbReference>
<dbReference type="InterPro" id="IPR003961">
    <property type="entry name" value="FN3_dom"/>
</dbReference>
<evidence type="ECO:0000256" key="16">
    <source>
        <dbReference type="RuleBase" id="RU000312"/>
    </source>
</evidence>
<dbReference type="FunFam" id="1.10.510.10:FF:000341">
    <property type="entry name" value="Tyrosine-protein kinase receptor"/>
    <property type="match status" value="1"/>
</dbReference>
<dbReference type="Pfam" id="PF07714">
    <property type="entry name" value="PK_Tyr_Ser-Thr"/>
    <property type="match status" value="1"/>
</dbReference>
<dbReference type="InterPro" id="IPR017441">
    <property type="entry name" value="Protein_kinase_ATP_BS"/>
</dbReference>
<dbReference type="SUPFAM" id="SSF56112">
    <property type="entry name" value="Protein kinase-like (PK-like)"/>
    <property type="match status" value="1"/>
</dbReference>
<comment type="caution">
    <text evidence="20">The sequence shown here is derived from an EMBL/GenBank/DDBJ whole genome shotgun (WGS) entry which is preliminary data.</text>
</comment>
<dbReference type="InterPro" id="IPR001245">
    <property type="entry name" value="Ser-Thr/Tyr_kinase_cat_dom"/>
</dbReference>
<dbReference type="Gene3D" id="2.120.10.30">
    <property type="entry name" value="TolB, C-terminal domain"/>
    <property type="match status" value="3"/>
</dbReference>
<dbReference type="InterPro" id="IPR000719">
    <property type="entry name" value="Prot_kinase_dom"/>
</dbReference>
<evidence type="ECO:0000256" key="6">
    <source>
        <dbReference type="ARBA" id="ARBA00022741"/>
    </source>
</evidence>
<keyword evidence="6 15" id="KW-0547">Nucleotide-binding</keyword>
<organism evidence="20 21">
    <name type="scientific">Daphnia galeata</name>
    <dbReference type="NCBI Taxonomy" id="27404"/>
    <lineage>
        <taxon>Eukaryota</taxon>
        <taxon>Metazoa</taxon>
        <taxon>Ecdysozoa</taxon>
        <taxon>Arthropoda</taxon>
        <taxon>Crustacea</taxon>
        <taxon>Branchiopoda</taxon>
        <taxon>Diplostraca</taxon>
        <taxon>Cladocera</taxon>
        <taxon>Anomopoda</taxon>
        <taxon>Daphniidae</taxon>
        <taxon>Daphnia</taxon>
    </lineage>
</organism>
<dbReference type="InterPro" id="IPR020635">
    <property type="entry name" value="Tyr_kinase_cat_dom"/>
</dbReference>
<evidence type="ECO:0000256" key="12">
    <source>
        <dbReference type="ARBA" id="ARBA00023170"/>
    </source>
</evidence>
<keyword evidence="7" id="KW-0418">Kinase</keyword>
<dbReference type="PRINTS" id="PR00109">
    <property type="entry name" value="TYRKINASE"/>
</dbReference>
<evidence type="ECO:0000256" key="2">
    <source>
        <dbReference type="ARBA" id="ARBA00022553"/>
    </source>
</evidence>
<keyword evidence="3" id="KW-0808">Transferase</keyword>
<feature type="domain" description="Fibronectin type-III" evidence="19">
    <location>
        <begin position="1800"/>
        <end position="1918"/>
    </location>
</feature>
<evidence type="ECO:0000256" key="14">
    <source>
        <dbReference type="ARBA" id="ARBA00051243"/>
    </source>
</evidence>
<evidence type="ECO:0000256" key="11">
    <source>
        <dbReference type="ARBA" id="ARBA00023137"/>
    </source>
</evidence>
<evidence type="ECO:0000256" key="3">
    <source>
        <dbReference type="ARBA" id="ARBA00022679"/>
    </source>
</evidence>
<dbReference type="InterPro" id="IPR011009">
    <property type="entry name" value="Kinase-like_dom_sf"/>
</dbReference>
<feature type="domain" description="Fibronectin type-III" evidence="19">
    <location>
        <begin position="1047"/>
        <end position="1149"/>
    </location>
</feature>
<evidence type="ECO:0000256" key="4">
    <source>
        <dbReference type="ARBA" id="ARBA00022692"/>
    </source>
</evidence>
<evidence type="ECO:0000256" key="1">
    <source>
        <dbReference type="ARBA" id="ARBA00004167"/>
    </source>
</evidence>
<evidence type="ECO:0000256" key="8">
    <source>
        <dbReference type="ARBA" id="ARBA00022840"/>
    </source>
</evidence>
<name>A0A8J2RHV9_9CRUS</name>
<feature type="domain" description="Fibronectin type-III" evidence="19">
    <location>
        <begin position="548"/>
        <end position="646"/>
    </location>
</feature>
<dbReference type="InterPro" id="IPR002011">
    <property type="entry name" value="Tyr_kinase_rcpt_2_CS"/>
</dbReference>
<feature type="domain" description="Protein kinase" evidence="18">
    <location>
        <begin position="2014"/>
        <end position="2302"/>
    </location>
</feature>
<dbReference type="SMART" id="SM00060">
    <property type="entry name" value="FN3"/>
    <property type="match status" value="9"/>
</dbReference>
<dbReference type="SUPFAM" id="SSF63825">
    <property type="entry name" value="YWTD domain"/>
    <property type="match status" value="3"/>
</dbReference>
<comment type="subcellular location">
    <subcellularLocation>
        <location evidence="1">Membrane</location>
        <topology evidence="1">Single-pass membrane protein</topology>
    </subcellularLocation>
</comment>
<feature type="domain" description="Fibronectin type-III" evidence="19">
    <location>
        <begin position="1592"/>
        <end position="1696"/>
    </location>
</feature>
<dbReference type="CDD" id="cd00063">
    <property type="entry name" value="FN3"/>
    <property type="match status" value="6"/>
</dbReference>
<evidence type="ECO:0000256" key="15">
    <source>
        <dbReference type="PROSITE-ProRule" id="PRU10141"/>
    </source>
</evidence>
<keyword evidence="11" id="KW-0829">Tyrosine-protein kinase</keyword>
<dbReference type="Gene3D" id="1.10.510.10">
    <property type="entry name" value="Transferase(Phosphotransferase) domain 1"/>
    <property type="match status" value="1"/>
</dbReference>
<dbReference type="OrthoDB" id="65481at2759"/>
<dbReference type="SMART" id="SM00135">
    <property type="entry name" value="LY"/>
    <property type="match status" value="6"/>
</dbReference>
<keyword evidence="21" id="KW-1185">Reference proteome</keyword>
<dbReference type="GO" id="GO:0007169">
    <property type="term" value="P:cell surface receptor protein tyrosine kinase signaling pathway"/>
    <property type="evidence" value="ECO:0007669"/>
    <property type="project" value="InterPro"/>
</dbReference>
<keyword evidence="2 16" id="KW-0597">Phosphoprotein</keyword>
<dbReference type="SMART" id="SM00219">
    <property type="entry name" value="TyrKc"/>
    <property type="match status" value="1"/>
</dbReference>
<keyword evidence="5" id="KW-0677">Repeat</keyword>
<keyword evidence="8 15" id="KW-0067">ATP-binding</keyword>
<proteinExistence type="inferred from homology"/>
<dbReference type="InterPro" id="IPR013783">
    <property type="entry name" value="Ig-like_fold"/>
</dbReference>
<dbReference type="PROSITE" id="PS00107">
    <property type="entry name" value="PROTEIN_KINASE_ATP"/>
    <property type="match status" value="1"/>
</dbReference>
<dbReference type="PROSITE" id="PS00239">
    <property type="entry name" value="RECEPTOR_TYR_KIN_II"/>
    <property type="match status" value="1"/>
</dbReference>
<evidence type="ECO:0000259" key="19">
    <source>
        <dbReference type="PROSITE" id="PS50853"/>
    </source>
</evidence>
<keyword evidence="12 16" id="KW-0675">Receptor</keyword>
<evidence type="ECO:0000259" key="18">
    <source>
        <dbReference type="PROSITE" id="PS50011"/>
    </source>
</evidence>